<dbReference type="AlphaFoldDB" id="A0A6S7IZF9"/>
<evidence type="ECO:0000313" key="1">
    <source>
        <dbReference type="EMBL" id="CAB4024925.1"/>
    </source>
</evidence>
<dbReference type="Proteomes" id="UP001152795">
    <property type="component" value="Unassembled WGS sequence"/>
</dbReference>
<protein>
    <submittedName>
        <fullName evidence="1">Uncharacterized protein</fullName>
    </submittedName>
</protein>
<comment type="caution">
    <text evidence="1">The sequence shown here is derived from an EMBL/GenBank/DDBJ whole genome shotgun (WGS) entry which is preliminary data.</text>
</comment>
<dbReference type="OrthoDB" id="6149349at2759"/>
<gene>
    <name evidence="1" type="ORF">PACLA_8A054507</name>
</gene>
<reference evidence="1" key="1">
    <citation type="submission" date="2020-04" db="EMBL/GenBank/DDBJ databases">
        <authorList>
            <person name="Alioto T."/>
            <person name="Alioto T."/>
            <person name="Gomez Garrido J."/>
        </authorList>
    </citation>
    <scope>NUCLEOTIDE SEQUENCE</scope>
    <source>
        <strain evidence="1">A484AB</strain>
    </source>
</reference>
<dbReference type="EMBL" id="CACRXK020013307">
    <property type="protein sequence ID" value="CAB4024925.1"/>
    <property type="molecule type" value="Genomic_DNA"/>
</dbReference>
<keyword evidence="2" id="KW-1185">Reference proteome</keyword>
<evidence type="ECO:0000313" key="2">
    <source>
        <dbReference type="Proteomes" id="UP001152795"/>
    </source>
</evidence>
<sequence>MFLHASYVGCTCDSNILIRSPDTHVFVIGVALESGIASSRLYFHTGRDENVRTIDLHVIRQHLRDDITNARIGLHCFTSCDSVSAIYGKGKAKPLKFVQQNPTFCSAFQALGENFTVSEEMVNSLEAFICALYRL</sequence>
<name>A0A6S7IZF9_PARCT</name>
<organism evidence="1 2">
    <name type="scientific">Paramuricea clavata</name>
    <name type="common">Red gorgonian</name>
    <name type="synonym">Violescent sea-whip</name>
    <dbReference type="NCBI Taxonomy" id="317549"/>
    <lineage>
        <taxon>Eukaryota</taxon>
        <taxon>Metazoa</taxon>
        <taxon>Cnidaria</taxon>
        <taxon>Anthozoa</taxon>
        <taxon>Octocorallia</taxon>
        <taxon>Malacalcyonacea</taxon>
        <taxon>Plexauridae</taxon>
        <taxon>Paramuricea</taxon>
    </lineage>
</organism>
<accession>A0A6S7IZF9</accession>
<proteinExistence type="predicted"/>